<keyword evidence="3" id="KW-1185">Reference proteome</keyword>
<dbReference type="RefSeq" id="WP_260995050.1">
    <property type="nucleotide sequence ID" value="NZ_JAODWD010000005.1"/>
</dbReference>
<organism evidence="2 3">
    <name type="scientific">Mycobacterium deserti</name>
    <dbReference type="NCBI Taxonomy" id="2978347"/>
    <lineage>
        <taxon>Bacteria</taxon>
        <taxon>Bacillati</taxon>
        <taxon>Actinomycetota</taxon>
        <taxon>Actinomycetes</taxon>
        <taxon>Mycobacteriales</taxon>
        <taxon>Mycobacteriaceae</taxon>
        <taxon>Mycobacterium</taxon>
    </lineage>
</organism>
<accession>A0ABT2MFJ4</accession>
<feature type="region of interest" description="Disordered" evidence="1">
    <location>
        <begin position="43"/>
        <end position="64"/>
    </location>
</feature>
<name>A0ABT2MFJ4_9MYCO</name>
<evidence type="ECO:0000256" key="1">
    <source>
        <dbReference type="SAM" id="MobiDB-lite"/>
    </source>
</evidence>
<evidence type="ECO:0000313" key="3">
    <source>
        <dbReference type="Proteomes" id="UP001206639"/>
    </source>
</evidence>
<comment type="caution">
    <text evidence="2">The sequence shown here is derived from an EMBL/GenBank/DDBJ whole genome shotgun (WGS) entry which is preliminary data.</text>
</comment>
<evidence type="ECO:0000313" key="2">
    <source>
        <dbReference type="EMBL" id="MCT7660997.1"/>
    </source>
</evidence>
<dbReference type="Proteomes" id="UP001206639">
    <property type="component" value="Unassembled WGS sequence"/>
</dbReference>
<dbReference type="EMBL" id="JAODWD010000005">
    <property type="protein sequence ID" value="MCT7660997.1"/>
    <property type="molecule type" value="Genomic_DNA"/>
</dbReference>
<gene>
    <name evidence="2" type="ORF">N4S67_21560</name>
</gene>
<reference evidence="3" key="1">
    <citation type="submission" date="2023-07" db="EMBL/GenBank/DDBJ databases">
        <authorList>
            <person name="Deng Y."/>
            <person name="Zhang Y.-Q."/>
        </authorList>
    </citation>
    <scope>NUCLEOTIDE SEQUENCE [LARGE SCALE GENOMIC DNA]</scope>
    <source>
        <strain evidence="3">CPCC 205710</strain>
    </source>
</reference>
<protein>
    <submittedName>
        <fullName evidence="2">Uncharacterized protein</fullName>
    </submittedName>
</protein>
<sequence>MESNYAFAGVGVVGMSHPSVATAVAAAHPAVWARAAADAAAAITPPRKRRTAAATGPSVDRGTI</sequence>
<proteinExistence type="predicted"/>